<dbReference type="GO" id="GO:0010113">
    <property type="term" value="P:negative regulation of systemic acquired resistance"/>
    <property type="evidence" value="ECO:0007669"/>
    <property type="project" value="TreeGrafter"/>
</dbReference>
<accession>A0A067JB56</accession>
<dbReference type="GO" id="GO:0045892">
    <property type="term" value="P:negative regulation of DNA-templated transcription"/>
    <property type="evidence" value="ECO:0007669"/>
    <property type="project" value="InterPro"/>
</dbReference>
<dbReference type="EMBL" id="KK915662">
    <property type="protein sequence ID" value="KDP21041.1"/>
    <property type="molecule type" value="Genomic_DNA"/>
</dbReference>
<dbReference type="GO" id="GO:0000976">
    <property type="term" value="F:transcription cis-regulatory region binding"/>
    <property type="evidence" value="ECO:0007669"/>
    <property type="project" value="TreeGrafter"/>
</dbReference>
<protein>
    <recommendedName>
        <fullName evidence="3">Negative regulator of systemic acquired resistance SNI1</fullName>
    </recommendedName>
</protein>
<dbReference type="OrthoDB" id="1885692at2759"/>
<proteinExistence type="predicted"/>
<dbReference type="GO" id="GO:0006974">
    <property type="term" value="P:DNA damage response"/>
    <property type="evidence" value="ECO:0007669"/>
    <property type="project" value="InterPro"/>
</dbReference>
<dbReference type="Proteomes" id="UP000027138">
    <property type="component" value="Unassembled WGS sequence"/>
</dbReference>
<dbReference type="STRING" id="180498.A0A067JB56"/>
<dbReference type="AlphaFoldDB" id="A0A067JB56"/>
<evidence type="ECO:0000313" key="2">
    <source>
        <dbReference type="Proteomes" id="UP000027138"/>
    </source>
</evidence>
<reference evidence="1 2" key="1">
    <citation type="journal article" date="2014" name="PLoS ONE">
        <title>Global Analysis of Gene Expression Profiles in Physic Nut (Jatropha curcas L.) Seedlings Exposed to Salt Stress.</title>
        <authorList>
            <person name="Zhang L."/>
            <person name="Zhang C."/>
            <person name="Wu P."/>
            <person name="Chen Y."/>
            <person name="Li M."/>
            <person name="Jiang H."/>
            <person name="Wu G."/>
        </authorList>
    </citation>
    <scope>NUCLEOTIDE SEQUENCE [LARGE SCALE GENOMIC DNA]</scope>
    <source>
        <strain evidence="2">cv. GZQX0401</strain>
        <tissue evidence="1">Young leaves</tissue>
    </source>
</reference>
<evidence type="ECO:0000313" key="1">
    <source>
        <dbReference type="EMBL" id="KDP21041.1"/>
    </source>
</evidence>
<dbReference type="GO" id="GO:0030915">
    <property type="term" value="C:Smc5-Smc6 complex"/>
    <property type="evidence" value="ECO:0007669"/>
    <property type="project" value="InterPro"/>
</dbReference>
<evidence type="ECO:0008006" key="3">
    <source>
        <dbReference type="Google" id="ProtNLM"/>
    </source>
</evidence>
<dbReference type="KEGG" id="jcu:105649615"/>
<dbReference type="GO" id="GO:0005634">
    <property type="term" value="C:nucleus"/>
    <property type="evidence" value="ECO:0007669"/>
    <property type="project" value="InterPro"/>
</dbReference>
<name>A0A067JB56_JATCU</name>
<organism evidence="1 2">
    <name type="scientific">Jatropha curcas</name>
    <name type="common">Barbados nut</name>
    <dbReference type="NCBI Taxonomy" id="180498"/>
    <lineage>
        <taxon>Eukaryota</taxon>
        <taxon>Viridiplantae</taxon>
        <taxon>Streptophyta</taxon>
        <taxon>Embryophyta</taxon>
        <taxon>Tracheophyta</taxon>
        <taxon>Spermatophyta</taxon>
        <taxon>Magnoliopsida</taxon>
        <taxon>eudicotyledons</taxon>
        <taxon>Gunneridae</taxon>
        <taxon>Pentapetalae</taxon>
        <taxon>rosids</taxon>
        <taxon>fabids</taxon>
        <taxon>Malpighiales</taxon>
        <taxon>Euphorbiaceae</taxon>
        <taxon>Crotonoideae</taxon>
        <taxon>Jatropheae</taxon>
        <taxon>Jatropha</taxon>
    </lineage>
</organism>
<dbReference type="InterPro" id="IPR034561">
    <property type="entry name" value="SNI1"/>
</dbReference>
<dbReference type="PANTHER" id="PTHR37243:SF2">
    <property type="entry name" value="NEGATIVE REGULATOR OF SYSTEMIC ACQUIRED RESISTANCE SNI1"/>
    <property type="match status" value="1"/>
</dbReference>
<gene>
    <name evidence="1" type="ORF">JCGZ_21512</name>
</gene>
<dbReference type="PANTHER" id="PTHR37243">
    <property type="entry name" value="NEGATIVE REGULATOR OF SYSTEMIC ACQUIRED RESISTANCE SNI1"/>
    <property type="match status" value="1"/>
</dbReference>
<keyword evidence="2" id="KW-1185">Reference proteome</keyword>
<sequence length="473" mass="52978">MEDSSTDRRSRMARGGIEENILAILDATDSKDDQDTNDDRIAFLDAVRAASIDQDNATPPTNKMYEAVFQILRVGKSVELIMESYRLLNELDKSFPRVYLANKGAESSEFVAIEEAWSPFVFNLDITSGEKETAGKSSGPFDSSAFHLLVQDLVEVTNETSFQTSKIKSLGKMLLFQYLIDVLEGDFLSRNKAYKETMNWVLLRESLLSMLLTSRRINYKVLMKDCLSIMCRLCQYLAELNNDLGSSDSSVEKPSQNGNPAVAIALTEVGSSTSIALQKLLKIILELDVSRKQADVQGCTTRADGVRTPLVEIILDELTYDRDMLYQFLQIFNEPKWKLEIILQYFSKYIAKPSVRTRRSNSPIEDDGTFIGVLKGFSNVTTTKNITKRIGQDIVQMLLAHAFQAHLSLPSAEKDADGIFDSEDKFSSKSLVEICENVISAFSSLKRTDERMEILPFGKEALFTAATILSINS</sequence>